<gene>
    <name evidence="2" type="ORF">LJ656_27675</name>
</gene>
<feature type="region of interest" description="Disordered" evidence="1">
    <location>
        <begin position="87"/>
        <end position="110"/>
    </location>
</feature>
<dbReference type="Pfam" id="PF07377">
    <property type="entry name" value="DUF1493"/>
    <property type="match status" value="1"/>
</dbReference>
<comment type="caution">
    <text evidence="2">The sequence shown here is derived from an EMBL/GenBank/DDBJ whole genome shotgun (WGS) entry which is preliminary data.</text>
</comment>
<organism evidence="2 3">
    <name type="scientific">Paraburkholderia sejongensis</name>
    <dbReference type="NCBI Taxonomy" id="2886946"/>
    <lineage>
        <taxon>Bacteria</taxon>
        <taxon>Pseudomonadati</taxon>
        <taxon>Pseudomonadota</taxon>
        <taxon>Betaproteobacteria</taxon>
        <taxon>Burkholderiales</taxon>
        <taxon>Burkholderiaceae</taxon>
        <taxon>Paraburkholderia</taxon>
    </lineage>
</organism>
<accession>A0ABS8K2J4</accession>
<dbReference type="RefSeq" id="WP_329958908.1">
    <property type="nucleotide sequence ID" value="NZ_JAJITD010000017.1"/>
</dbReference>
<dbReference type="InterPro" id="IPR010862">
    <property type="entry name" value="DUF1493"/>
</dbReference>
<sequence>MEPSDTLEDDYGVIGDDAHELINSFATRLNVLQGDFEFLKYFHMEGSAKSVTSQPNGAPASRPIRYGTSHTARIAVRKQSSLFGQKAERGFWKRSSARTARDPRPHACTR</sequence>
<feature type="compositionally biased region" description="Basic and acidic residues" evidence="1">
    <location>
        <begin position="99"/>
        <end position="110"/>
    </location>
</feature>
<proteinExistence type="predicted"/>
<evidence type="ECO:0000256" key="1">
    <source>
        <dbReference type="SAM" id="MobiDB-lite"/>
    </source>
</evidence>
<protein>
    <submittedName>
        <fullName evidence="2">DUF1493 family protein</fullName>
    </submittedName>
</protein>
<keyword evidence="3" id="KW-1185">Reference proteome</keyword>
<dbReference type="Proteomes" id="UP001431019">
    <property type="component" value="Unassembled WGS sequence"/>
</dbReference>
<dbReference type="EMBL" id="JAJITD010000017">
    <property type="protein sequence ID" value="MCC8396376.1"/>
    <property type="molecule type" value="Genomic_DNA"/>
</dbReference>
<reference evidence="2 3" key="1">
    <citation type="submission" date="2021-11" db="EMBL/GenBank/DDBJ databases">
        <authorList>
            <person name="Oh E.-T."/>
            <person name="Kim S.-B."/>
        </authorList>
    </citation>
    <scope>NUCLEOTIDE SEQUENCE [LARGE SCALE GENOMIC DNA]</scope>
    <source>
        <strain evidence="2 3">MMS20-SJTR3</strain>
    </source>
</reference>
<evidence type="ECO:0000313" key="3">
    <source>
        <dbReference type="Proteomes" id="UP001431019"/>
    </source>
</evidence>
<name>A0ABS8K2J4_9BURK</name>
<evidence type="ECO:0000313" key="2">
    <source>
        <dbReference type="EMBL" id="MCC8396376.1"/>
    </source>
</evidence>